<dbReference type="Proteomes" id="UP000525389">
    <property type="component" value="Unassembled WGS sequence"/>
</dbReference>
<dbReference type="EMBL" id="JACHFN010000005">
    <property type="protein sequence ID" value="MBB5234242.1"/>
    <property type="molecule type" value="Genomic_DNA"/>
</dbReference>
<dbReference type="SUPFAM" id="SSF140931">
    <property type="entry name" value="Fic-like"/>
    <property type="match status" value="1"/>
</dbReference>
<gene>
    <name evidence="2" type="ORF">HNQ09_001680</name>
</gene>
<evidence type="ECO:0000313" key="2">
    <source>
        <dbReference type="EMBL" id="MBB5234242.1"/>
    </source>
</evidence>
<keyword evidence="3" id="KW-1185">Reference proteome</keyword>
<protein>
    <submittedName>
        <fullName evidence="2">Fic family protein</fullName>
    </submittedName>
</protein>
<accession>A0A7W8GEM7</accession>
<dbReference type="InterPro" id="IPR003812">
    <property type="entry name" value="Fido"/>
</dbReference>
<dbReference type="AlphaFoldDB" id="A0A7W8GEM7"/>
<dbReference type="RefSeq" id="WP_246363228.1">
    <property type="nucleotide sequence ID" value="NZ_JACHFN010000005.1"/>
</dbReference>
<organism evidence="2 3">
    <name type="scientific">Deinococcus budaensis</name>
    <dbReference type="NCBI Taxonomy" id="1665626"/>
    <lineage>
        <taxon>Bacteria</taxon>
        <taxon>Thermotogati</taxon>
        <taxon>Deinococcota</taxon>
        <taxon>Deinococci</taxon>
        <taxon>Deinococcales</taxon>
        <taxon>Deinococcaceae</taxon>
        <taxon>Deinococcus</taxon>
    </lineage>
</organism>
<dbReference type="InterPro" id="IPR036597">
    <property type="entry name" value="Fido-like_dom_sf"/>
</dbReference>
<evidence type="ECO:0000313" key="3">
    <source>
        <dbReference type="Proteomes" id="UP000525389"/>
    </source>
</evidence>
<proteinExistence type="predicted"/>
<name>A0A7W8GEM7_9DEIO</name>
<dbReference type="PROSITE" id="PS51459">
    <property type="entry name" value="FIDO"/>
    <property type="match status" value="1"/>
</dbReference>
<sequence length="72" mass="8461">MAARRTDSNSPYWDGNGRLARLVQAWLCWRFDQPVPIYTNRARYLAALSRYHHTRDLTLLLQLSQESQTRPG</sequence>
<dbReference type="Gene3D" id="1.10.3290.10">
    <property type="entry name" value="Fido-like domain"/>
    <property type="match status" value="1"/>
</dbReference>
<evidence type="ECO:0000259" key="1">
    <source>
        <dbReference type="PROSITE" id="PS51459"/>
    </source>
</evidence>
<feature type="domain" description="Fido" evidence="1">
    <location>
        <begin position="1"/>
        <end position="66"/>
    </location>
</feature>
<comment type="caution">
    <text evidence="2">The sequence shown here is derived from an EMBL/GenBank/DDBJ whole genome shotgun (WGS) entry which is preliminary data.</text>
</comment>
<reference evidence="2 3" key="1">
    <citation type="submission" date="2020-08" db="EMBL/GenBank/DDBJ databases">
        <title>Genomic Encyclopedia of Type Strains, Phase IV (KMG-IV): sequencing the most valuable type-strain genomes for metagenomic binning, comparative biology and taxonomic classification.</title>
        <authorList>
            <person name="Goeker M."/>
        </authorList>
    </citation>
    <scope>NUCLEOTIDE SEQUENCE [LARGE SCALE GENOMIC DNA]</scope>
    <source>
        <strain evidence="2 3">DSM 101791</strain>
    </source>
</reference>